<proteinExistence type="predicted"/>
<dbReference type="RefSeq" id="WP_197644698.1">
    <property type="nucleotide sequence ID" value="NZ_JAEACP010000012.1"/>
</dbReference>
<keyword evidence="2" id="KW-1185">Reference proteome</keyword>
<organism evidence="1 2">
    <name type="scientific">Tabrizicola soli</name>
    <dbReference type="NCBI Taxonomy" id="2185115"/>
    <lineage>
        <taxon>Bacteria</taxon>
        <taxon>Pseudomonadati</taxon>
        <taxon>Pseudomonadota</taxon>
        <taxon>Alphaproteobacteria</taxon>
        <taxon>Rhodobacterales</taxon>
        <taxon>Paracoccaceae</taxon>
        <taxon>Tabrizicola</taxon>
    </lineage>
</organism>
<evidence type="ECO:0000313" key="2">
    <source>
        <dbReference type="Proteomes" id="UP001595445"/>
    </source>
</evidence>
<evidence type="ECO:0000313" key="1">
    <source>
        <dbReference type="EMBL" id="MFC3088508.1"/>
    </source>
</evidence>
<dbReference type="Gene3D" id="3.40.1350.10">
    <property type="match status" value="1"/>
</dbReference>
<gene>
    <name evidence="1" type="ORF">ACFOD6_20920</name>
</gene>
<accession>A0ABV7E1B8</accession>
<evidence type="ECO:0008006" key="3">
    <source>
        <dbReference type="Google" id="ProtNLM"/>
    </source>
</evidence>
<sequence length="158" mass="16713">MSERTDQKKAELLLSAAFAPLGLFWTCDVGSGVPYSSIRALPKRLKAAYARGGLAAVLRTIATLPVVSYGIEGGNDVQGSLEGRWIGVEMKTATGRQRAAQKVFQRNIERAGGVYVMPRSAEEAVEAVWNAVAPTPQERAALAARVAAARAAMKKGAA</sequence>
<dbReference type="Proteomes" id="UP001595445">
    <property type="component" value="Unassembled WGS sequence"/>
</dbReference>
<dbReference type="InterPro" id="IPR011856">
    <property type="entry name" value="tRNA_endonuc-like_dom_sf"/>
</dbReference>
<protein>
    <recommendedName>
        <fullName evidence="3">VRR-NUC domain-containing protein</fullName>
    </recommendedName>
</protein>
<dbReference type="EMBL" id="JBHRSM010000053">
    <property type="protein sequence ID" value="MFC3088508.1"/>
    <property type="molecule type" value="Genomic_DNA"/>
</dbReference>
<name>A0ABV7E1B8_9RHOB</name>
<reference evidence="2" key="1">
    <citation type="journal article" date="2019" name="Int. J. Syst. Evol. Microbiol.">
        <title>The Global Catalogue of Microorganisms (GCM) 10K type strain sequencing project: providing services to taxonomists for standard genome sequencing and annotation.</title>
        <authorList>
            <consortium name="The Broad Institute Genomics Platform"/>
            <consortium name="The Broad Institute Genome Sequencing Center for Infectious Disease"/>
            <person name="Wu L."/>
            <person name="Ma J."/>
        </authorList>
    </citation>
    <scope>NUCLEOTIDE SEQUENCE [LARGE SCALE GENOMIC DNA]</scope>
    <source>
        <strain evidence="2">KCTC 62102</strain>
    </source>
</reference>
<comment type="caution">
    <text evidence="1">The sequence shown here is derived from an EMBL/GenBank/DDBJ whole genome shotgun (WGS) entry which is preliminary data.</text>
</comment>